<accession>A0A8A4TT82</accession>
<dbReference type="GO" id="GO:0016705">
    <property type="term" value="F:oxidoreductase activity, acting on paired donors, with incorporation or reduction of molecular oxygen"/>
    <property type="evidence" value="ECO:0007669"/>
    <property type="project" value="InterPro"/>
</dbReference>
<dbReference type="Proteomes" id="UP000663929">
    <property type="component" value="Chromosome"/>
</dbReference>
<evidence type="ECO:0000256" key="1">
    <source>
        <dbReference type="ARBA" id="ARBA00023002"/>
    </source>
</evidence>
<evidence type="ECO:0000259" key="3">
    <source>
        <dbReference type="Pfam" id="PF00296"/>
    </source>
</evidence>
<feature type="domain" description="Luciferase-like" evidence="3">
    <location>
        <begin position="37"/>
        <end position="345"/>
    </location>
</feature>
<keyword evidence="2" id="KW-0503">Monooxygenase</keyword>
<proteinExistence type="predicted"/>
<reference evidence="4" key="1">
    <citation type="submission" date="2021-03" db="EMBL/GenBank/DDBJ databases">
        <title>Acanthopleuribacteraceae sp. M133.</title>
        <authorList>
            <person name="Wang G."/>
        </authorList>
    </citation>
    <scope>NUCLEOTIDE SEQUENCE</scope>
    <source>
        <strain evidence="4">M133</strain>
    </source>
</reference>
<organism evidence="4 5">
    <name type="scientific">Sulfidibacter corallicola</name>
    <dbReference type="NCBI Taxonomy" id="2818388"/>
    <lineage>
        <taxon>Bacteria</taxon>
        <taxon>Pseudomonadati</taxon>
        <taxon>Acidobacteriota</taxon>
        <taxon>Holophagae</taxon>
        <taxon>Acanthopleuribacterales</taxon>
        <taxon>Acanthopleuribacteraceae</taxon>
        <taxon>Sulfidibacter</taxon>
    </lineage>
</organism>
<dbReference type="AlphaFoldDB" id="A0A8A4TT82"/>
<evidence type="ECO:0000256" key="2">
    <source>
        <dbReference type="ARBA" id="ARBA00023033"/>
    </source>
</evidence>
<keyword evidence="5" id="KW-1185">Reference proteome</keyword>
<dbReference type="EMBL" id="CP071793">
    <property type="protein sequence ID" value="QTD52271.1"/>
    <property type="molecule type" value="Genomic_DNA"/>
</dbReference>
<dbReference type="GO" id="GO:0004497">
    <property type="term" value="F:monooxygenase activity"/>
    <property type="evidence" value="ECO:0007669"/>
    <property type="project" value="UniProtKB-KW"/>
</dbReference>
<evidence type="ECO:0000313" key="4">
    <source>
        <dbReference type="EMBL" id="QTD52271.1"/>
    </source>
</evidence>
<dbReference type="Gene3D" id="3.20.20.30">
    <property type="entry name" value="Luciferase-like domain"/>
    <property type="match status" value="1"/>
</dbReference>
<protein>
    <submittedName>
        <fullName evidence="4">LLM class flavin-dependent oxidoreductase</fullName>
    </submittedName>
</protein>
<dbReference type="RefSeq" id="WP_237382380.1">
    <property type="nucleotide sequence ID" value="NZ_CP071793.1"/>
</dbReference>
<dbReference type="InterPro" id="IPR050766">
    <property type="entry name" value="Bact_Lucif_Oxidored"/>
</dbReference>
<dbReference type="Pfam" id="PF00296">
    <property type="entry name" value="Bac_luciferase"/>
    <property type="match status" value="1"/>
</dbReference>
<dbReference type="KEGG" id="scor:J3U87_07335"/>
<dbReference type="InterPro" id="IPR011251">
    <property type="entry name" value="Luciferase-like_dom"/>
</dbReference>
<dbReference type="PANTHER" id="PTHR30137">
    <property type="entry name" value="LUCIFERASE-LIKE MONOOXYGENASE"/>
    <property type="match status" value="1"/>
</dbReference>
<evidence type="ECO:0000313" key="5">
    <source>
        <dbReference type="Proteomes" id="UP000663929"/>
    </source>
</evidence>
<keyword evidence="1" id="KW-0560">Oxidoreductase</keyword>
<gene>
    <name evidence="4" type="ORF">J3U87_07335</name>
</gene>
<dbReference type="InterPro" id="IPR036661">
    <property type="entry name" value="Luciferase-like_sf"/>
</dbReference>
<dbReference type="SUPFAM" id="SSF51679">
    <property type="entry name" value="Bacterial luciferase-like"/>
    <property type="match status" value="1"/>
</dbReference>
<sequence length="392" mass="43249">MDLQERLAQLTPEQRRKLAAKLADAKKAKADEADVVMDFTLFFFSANGRDTGGDPYGLLLEAARFGDGHGFKAIWTPERHFGDFGGLYPNPTVLAAALAMVTKRMQLRAGSLVLPLHHPIRVAEDWSVIDNLSGGRAAISFATGWHTHDYVIDPAAFRDRRETLFRHIEVVRRLWSGERVTLPGVDGAPTPAATLPRPVQDTLPIWVTATSPATWERAGAIGANILTALIAMEADQLGELVRRYRQTRAKHGHDPRKGVVSLMLHTYIGDDREAVKNLVRDPMKRYLSQYLDQFRAMGDPAGDSRDEDTLLGFAFERYFRDRSLMGTVEGCAATIRRMQALGVDEVACLLDFGLDRDTVMAGLARLNDLRQAFAPGASGSAHDLAPSMSENP</sequence>
<dbReference type="InterPro" id="IPR024011">
    <property type="entry name" value="Biosynth_lucif-like_mOase_dom"/>
</dbReference>
<name>A0A8A4TT82_SULCO</name>
<dbReference type="PANTHER" id="PTHR30137:SF8">
    <property type="entry name" value="BLR5498 PROTEIN"/>
    <property type="match status" value="1"/>
</dbReference>
<dbReference type="NCBIfam" id="TIGR04020">
    <property type="entry name" value="seco_metab_LLM"/>
    <property type="match status" value="1"/>
</dbReference>
<dbReference type="GO" id="GO:0005829">
    <property type="term" value="C:cytosol"/>
    <property type="evidence" value="ECO:0007669"/>
    <property type="project" value="TreeGrafter"/>
</dbReference>